<dbReference type="AlphaFoldDB" id="A0A4V3GUC0"/>
<name>A0A4V3GUC0_9GAMM</name>
<gene>
    <name evidence="1" type="ORF">DFO67_10744</name>
</gene>
<evidence type="ECO:0000313" key="1">
    <source>
        <dbReference type="EMBL" id="TDX29368.1"/>
    </source>
</evidence>
<dbReference type="Proteomes" id="UP000294489">
    <property type="component" value="Unassembled WGS sequence"/>
</dbReference>
<reference evidence="1 2" key="1">
    <citation type="submission" date="2019-03" db="EMBL/GenBank/DDBJ databases">
        <title>Freshwater and sediment microbial communities from various areas in North America, analyzing microbe dynamics in response to fracking.</title>
        <authorList>
            <person name="Lamendella R."/>
        </authorList>
    </citation>
    <scope>NUCLEOTIDE SEQUENCE [LARGE SCALE GENOMIC DNA]</scope>
    <source>
        <strain evidence="1 2">6_TX</strain>
    </source>
</reference>
<proteinExistence type="predicted"/>
<protein>
    <submittedName>
        <fullName evidence="1">Uncharacterized protein</fullName>
    </submittedName>
</protein>
<dbReference type="EMBL" id="SOEC01000007">
    <property type="protein sequence ID" value="TDX29368.1"/>
    <property type="molecule type" value="Genomic_DNA"/>
</dbReference>
<sequence length="161" mass="18251">MNLEPENKYSLLELEDSEILNEIPIASEGITVLPESYREVDGLIVKADAGDFTKWIKLNAPEVEIMASEGHSKLALRSGDYWLPLVFLASDVSLPLYLNIVSNYLYEKMRGALRGDKARVHLSAVYEDKKEGKFKRFDFDGDAELLKSAIKKFDLNAFMDE</sequence>
<accession>A0A4V3GUC0</accession>
<dbReference type="OrthoDB" id="7008540at2"/>
<organism evidence="1 2">
    <name type="scientific">Modicisalibacter xianhensis</name>
    <dbReference type="NCBI Taxonomy" id="442341"/>
    <lineage>
        <taxon>Bacteria</taxon>
        <taxon>Pseudomonadati</taxon>
        <taxon>Pseudomonadota</taxon>
        <taxon>Gammaproteobacteria</taxon>
        <taxon>Oceanospirillales</taxon>
        <taxon>Halomonadaceae</taxon>
        <taxon>Modicisalibacter</taxon>
    </lineage>
</organism>
<evidence type="ECO:0000313" key="2">
    <source>
        <dbReference type="Proteomes" id="UP000294489"/>
    </source>
</evidence>
<dbReference type="RefSeq" id="WP_134017644.1">
    <property type="nucleotide sequence ID" value="NZ_SOEC01000007.1"/>
</dbReference>
<comment type="caution">
    <text evidence="1">The sequence shown here is derived from an EMBL/GenBank/DDBJ whole genome shotgun (WGS) entry which is preliminary data.</text>
</comment>